<keyword evidence="1" id="KW-0460">Magnesium</keyword>
<proteinExistence type="predicted"/>
<accession>A0A3D8PA12</accession>
<evidence type="ECO:0000256" key="1">
    <source>
        <dbReference type="PIRSR" id="PIRSR605493-1"/>
    </source>
</evidence>
<name>A0A3D8PA12_9RHOB</name>
<dbReference type="SUPFAM" id="SSF89562">
    <property type="entry name" value="RraA-like"/>
    <property type="match status" value="1"/>
</dbReference>
<keyword evidence="3" id="KW-1185">Reference proteome</keyword>
<dbReference type="Gene3D" id="3.50.30.40">
    <property type="entry name" value="Ribonuclease E inhibitor RraA/RraA-like"/>
    <property type="match status" value="1"/>
</dbReference>
<dbReference type="GO" id="GO:0046872">
    <property type="term" value="F:metal ion binding"/>
    <property type="evidence" value="ECO:0007669"/>
    <property type="project" value="UniProtKB-KW"/>
</dbReference>
<dbReference type="PANTHER" id="PTHR33254:SF16">
    <property type="entry name" value="BLR3842 PROTEIN"/>
    <property type="match status" value="1"/>
</dbReference>
<evidence type="ECO:0000313" key="2">
    <source>
        <dbReference type="EMBL" id="RDW12900.1"/>
    </source>
</evidence>
<feature type="binding site" evidence="1">
    <location>
        <position position="151"/>
    </location>
    <ligand>
        <name>Mg(2+)</name>
        <dbReference type="ChEBI" id="CHEBI:18420"/>
    </ligand>
</feature>
<evidence type="ECO:0000313" key="3">
    <source>
        <dbReference type="Proteomes" id="UP000256679"/>
    </source>
</evidence>
<dbReference type="CDD" id="cd16841">
    <property type="entry name" value="RraA_family"/>
    <property type="match status" value="1"/>
</dbReference>
<keyword evidence="1" id="KW-0479">Metal-binding</keyword>
<comment type="cofactor">
    <cofactor evidence="1">
        <name>Mg(2+)</name>
        <dbReference type="ChEBI" id="CHEBI:18420"/>
    </cofactor>
</comment>
<feature type="binding site" evidence="1">
    <location>
        <begin position="128"/>
        <end position="131"/>
    </location>
    <ligand>
        <name>substrate</name>
    </ligand>
</feature>
<dbReference type="AlphaFoldDB" id="A0A3D8PA12"/>
<reference evidence="2 3" key="1">
    <citation type="submission" date="2018-05" db="EMBL/GenBank/DDBJ databases">
        <title>Whole genome sequencing of Paracoccus thiocyanatus SST.</title>
        <authorList>
            <person name="Ghosh W."/>
            <person name="Rameez M.J."/>
            <person name="Roy C."/>
        </authorList>
    </citation>
    <scope>NUCLEOTIDE SEQUENCE [LARGE SCALE GENOMIC DNA]</scope>
    <source>
        <strain evidence="2 3">SST</strain>
    </source>
</reference>
<dbReference type="EMBL" id="QFCQ01000060">
    <property type="protein sequence ID" value="RDW12900.1"/>
    <property type="molecule type" value="Genomic_DNA"/>
</dbReference>
<dbReference type="PANTHER" id="PTHR33254">
    <property type="entry name" value="4-HYDROXY-4-METHYL-2-OXOGLUTARATE ALDOLASE 3-RELATED"/>
    <property type="match status" value="1"/>
</dbReference>
<protein>
    <recommendedName>
        <fullName evidence="4">Dimethylmenaquinone methyltransferase</fullName>
    </recommendedName>
</protein>
<evidence type="ECO:0008006" key="4">
    <source>
        <dbReference type="Google" id="ProtNLM"/>
    </source>
</evidence>
<organism evidence="2 3">
    <name type="scientific">Paracoccus thiocyanatus</name>
    <dbReference type="NCBI Taxonomy" id="34006"/>
    <lineage>
        <taxon>Bacteria</taxon>
        <taxon>Pseudomonadati</taxon>
        <taxon>Pseudomonadota</taxon>
        <taxon>Alphaproteobacteria</taxon>
        <taxon>Rhodobacterales</taxon>
        <taxon>Paracoccaceae</taxon>
        <taxon>Paracoccus</taxon>
    </lineage>
</organism>
<dbReference type="Pfam" id="PF03737">
    <property type="entry name" value="RraA-like"/>
    <property type="match status" value="1"/>
</dbReference>
<sequence>MFSARGLRHQQRERTDWKQTMVRHLAIEDDTEGLLEEFARLPLSCVVDAMHRLGLPCGAMDPSIRRLSGLRILGRARTLGRIPRPKNFCPDQAGALCEAHLDAVVDSLHAGDVLVIATQGSSHVGTFGDNLALRSMALGAAGVVTDGAIRDSVELDALGFGAFAAGGSLIPSEGNLISVSVDEPVVCGGVSVQPGDFVLGDVDGVVVIRPELARNVWMRAVEICDAEQELQETLRQGLSLSDAGRRFRLR</sequence>
<dbReference type="InterPro" id="IPR005493">
    <property type="entry name" value="RraA/RraA-like"/>
</dbReference>
<gene>
    <name evidence="2" type="ORF">DIE28_11070</name>
</gene>
<comment type="caution">
    <text evidence="2">The sequence shown here is derived from an EMBL/GenBank/DDBJ whole genome shotgun (WGS) entry which is preliminary data.</text>
</comment>
<dbReference type="Proteomes" id="UP000256679">
    <property type="component" value="Unassembled WGS sequence"/>
</dbReference>
<dbReference type="InterPro" id="IPR036704">
    <property type="entry name" value="RraA/RraA-like_sf"/>
</dbReference>
<feature type="binding site" evidence="1">
    <location>
        <position position="150"/>
    </location>
    <ligand>
        <name>substrate</name>
    </ligand>
</feature>